<dbReference type="Pfam" id="PF02847">
    <property type="entry name" value="MA3"/>
    <property type="match status" value="1"/>
</dbReference>
<evidence type="ECO:0000256" key="6">
    <source>
        <dbReference type="ARBA" id="ARBA00023242"/>
    </source>
</evidence>
<dbReference type="RefSeq" id="XP_071921907.1">
    <property type="nucleotide sequence ID" value="XM_072065806.1"/>
</dbReference>
<dbReference type="PANTHER" id="PTHR18034">
    <property type="entry name" value="CELL CYCLE CONTROL PROTEIN CWF22-RELATED"/>
    <property type="match status" value="1"/>
</dbReference>
<evidence type="ECO:0000256" key="7">
    <source>
        <dbReference type="SAM" id="MobiDB-lite"/>
    </source>
</evidence>
<keyword evidence="6" id="KW-0539">Nucleus</keyword>
<dbReference type="Pfam" id="PF02854">
    <property type="entry name" value="MIF4G"/>
    <property type="match status" value="1"/>
</dbReference>
<feature type="region of interest" description="Disordered" evidence="7">
    <location>
        <begin position="520"/>
        <end position="547"/>
    </location>
</feature>
<evidence type="ECO:0000256" key="5">
    <source>
        <dbReference type="ARBA" id="ARBA00023187"/>
    </source>
</evidence>
<accession>A0ABM4VQW3</accession>
<dbReference type="SUPFAM" id="SSF48371">
    <property type="entry name" value="ARM repeat"/>
    <property type="match status" value="1"/>
</dbReference>
<organism evidence="9 10">
    <name type="scientific">Coffea arabica</name>
    <name type="common">Arabian coffee</name>
    <dbReference type="NCBI Taxonomy" id="13443"/>
    <lineage>
        <taxon>Eukaryota</taxon>
        <taxon>Viridiplantae</taxon>
        <taxon>Streptophyta</taxon>
        <taxon>Embryophyta</taxon>
        <taxon>Tracheophyta</taxon>
        <taxon>Spermatophyta</taxon>
        <taxon>Magnoliopsida</taxon>
        <taxon>eudicotyledons</taxon>
        <taxon>Gunneridae</taxon>
        <taxon>Pentapetalae</taxon>
        <taxon>asterids</taxon>
        <taxon>lamiids</taxon>
        <taxon>Gentianales</taxon>
        <taxon>Rubiaceae</taxon>
        <taxon>Ixoroideae</taxon>
        <taxon>Gardenieae complex</taxon>
        <taxon>Bertiereae - Coffeeae clade</taxon>
        <taxon>Coffeeae</taxon>
        <taxon>Coffea</taxon>
    </lineage>
</organism>
<dbReference type="InterPro" id="IPR050781">
    <property type="entry name" value="CWC22_splicing_factor"/>
</dbReference>
<evidence type="ECO:0000256" key="4">
    <source>
        <dbReference type="ARBA" id="ARBA00022845"/>
    </source>
</evidence>
<comment type="similarity">
    <text evidence="2">Belongs to the CWC22 family.</text>
</comment>
<dbReference type="InterPro" id="IPR003891">
    <property type="entry name" value="Initiation_fac_eIF4g_MI"/>
</dbReference>
<evidence type="ECO:0000259" key="8">
    <source>
        <dbReference type="PROSITE" id="PS51366"/>
    </source>
</evidence>
<dbReference type="Proteomes" id="UP001652660">
    <property type="component" value="Chromosome 9e"/>
</dbReference>
<evidence type="ECO:0000313" key="10">
    <source>
        <dbReference type="RefSeq" id="XP_071921907.1"/>
    </source>
</evidence>
<dbReference type="SMART" id="SM00543">
    <property type="entry name" value="MIF4G"/>
    <property type="match status" value="1"/>
</dbReference>
<reference evidence="10" key="1">
    <citation type="submission" date="2025-08" db="UniProtKB">
        <authorList>
            <consortium name="RefSeq"/>
        </authorList>
    </citation>
    <scope>IDENTIFICATION</scope>
    <source>
        <tissue evidence="10">Leaves</tissue>
    </source>
</reference>
<dbReference type="InterPro" id="IPR003890">
    <property type="entry name" value="MIF4G-like_typ-3"/>
</dbReference>
<evidence type="ECO:0000256" key="1">
    <source>
        <dbReference type="ARBA" id="ARBA00004123"/>
    </source>
</evidence>
<keyword evidence="3" id="KW-0507">mRNA processing</keyword>
<keyword evidence="5" id="KW-0508">mRNA splicing</keyword>
<dbReference type="InterPro" id="IPR016024">
    <property type="entry name" value="ARM-type_fold"/>
</dbReference>
<keyword evidence="4" id="KW-0810">Translation regulation</keyword>
<evidence type="ECO:0000313" key="9">
    <source>
        <dbReference type="Proteomes" id="UP001652660"/>
    </source>
</evidence>
<feature type="region of interest" description="Disordered" evidence="7">
    <location>
        <begin position="293"/>
        <end position="314"/>
    </location>
</feature>
<gene>
    <name evidence="10" type="primary">LOC113710680</name>
</gene>
<dbReference type="Gene3D" id="1.25.40.180">
    <property type="match status" value="1"/>
</dbReference>
<sequence length="547" mass="61957">MDNFIVSNVDRSREGWTEEEMAFDPRILASQRPLWDALKKTINRLVNKVTVSNVRNVAKELLSENLIWGRGLFCSAILKTSIASHTFTPVFAALVAAINSRYPDVGYLLIKRIVEQFKIGCKQNDKHQLVPLVKLLAHLVNQGVVHELLAVEFLFVLLQDATEDNIEVAAILVRQCGSTILESNPRGLAAVFERFREILQDGDMDKRAESLIESLFAIRSSRFSSYPAMRPELDIAESADQVIHEISLCNDLDPEMYLDVFHLDPQVLMSDEERYKMLKAIVLGEEDYEKHADDGAAKSNQGISEEDSSIEDKTETDVENLKKTIFLTMMSGIDFEDAGHKLLAIPLRQHQEMVICNMLLDCCSHQKTYSRYFTLLAQQLCLLKEVYRENFENCFLLQYSIVDSLKTHKLHNVAKFFAHLLSSDSLTWHILGCIRLTEENTAATTSSSGMFIKILFQELAKELGVPLLKKRLNDPTLQGSLDSIFPKNNNTRNLRFSINFFTSIGLGGLTDNRRENLRTMQKQNHQVSSHSDQGTQSFGTGGSKPFQ</sequence>
<dbReference type="GeneID" id="113710680"/>
<feature type="compositionally biased region" description="Polar residues" evidence="7">
    <location>
        <begin position="520"/>
        <end position="538"/>
    </location>
</feature>
<proteinExistence type="inferred from homology"/>
<name>A0ABM4VQW3_COFAR</name>
<keyword evidence="9" id="KW-1185">Reference proteome</keyword>
<comment type="subcellular location">
    <subcellularLocation>
        <location evidence="1">Nucleus</location>
    </subcellularLocation>
</comment>
<dbReference type="SMART" id="SM00544">
    <property type="entry name" value="MA3"/>
    <property type="match status" value="1"/>
</dbReference>
<evidence type="ECO:0000256" key="2">
    <source>
        <dbReference type="ARBA" id="ARBA00006856"/>
    </source>
</evidence>
<feature type="domain" description="MI" evidence="8">
    <location>
        <begin position="320"/>
        <end position="436"/>
    </location>
</feature>
<evidence type="ECO:0000256" key="3">
    <source>
        <dbReference type="ARBA" id="ARBA00022664"/>
    </source>
</evidence>
<dbReference type="PANTHER" id="PTHR18034:SF3">
    <property type="entry name" value="PRE-MRNA-SPLICING FACTOR CWC22 HOMOLOG"/>
    <property type="match status" value="1"/>
</dbReference>
<protein>
    <recommendedName>
        <fullName evidence="8">MI domain-containing protein</fullName>
    </recommendedName>
</protein>
<dbReference type="PROSITE" id="PS51366">
    <property type="entry name" value="MI"/>
    <property type="match status" value="1"/>
</dbReference>